<dbReference type="InterPro" id="IPR036322">
    <property type="entry name" value="WD40_repeat_dom_sf"/>
</dbReference>
<dbReference type="Gene3D" id="3.40.50.300">
    <property type="entry name" value="P-loop containing nucleotide triphosphate hydrolases"/>
    <property type="match status" value="1"/>
</dbReference>
<dbReference type="InterPro" id="IPR027417">
    <property type="entry name" value="P-loop_NTPase"/>
</dbReference>
<dbReference type="SUPFAM" id="SSF55874">
    <property type="entry name" value="ATPase domain of HSP90 chaperone/DNA topoisomerase II/histidine kinase"/>
    <property type="match status" value="1"/>
</dbReference>
<dbReference type="InterPro" id="IPR011989">
    <property type="entry name" value="ARM-like"/>
</dbReference>
<comment type="caution">
    <text evidence="8">The sequence shown here is derived from an EMBL/GenBank/DDBJ whole genome shotgun (WGS) entry which is preliminary data.</text>
</comment>
<keyword evidence="2" id="KW-0677">Repeat</keyword>
<dbReference type="InterPro" id="IPR003594">
    <property type="entry name" value="HATPase_dom"/>
</dbReference>
<dbReference type="EMBL" id="MHFR01000042">
    <property type="protein sequence ID" value="OGW97378.1"/>
    <property type="molecule type" value="Genomic_DNA"/>
</dbReference>
<dbReference type="SMART" id="SM00320">
    <property type="entry name" value="WD40"/>
    <property type="match status" value="6"/>
</dbReference>
<dbReference type="PROSITE" id="PS00678">
    <property type="entry name" value="WD_REPEATS_1"/>
    <property type="match status" value="4"/>
</dbReference>
<feature type="compositionally biased region" description="Basic and acidic residues" evidence="5">
    <location>
        <begin position="4994"/>
        <end position="5005"/>
    </location>
</feature>
<evidence type="ECO:0000256" key="2">
    <source>
        <dbReference type="ARBA" id="ARBA00022737"/>
    </source>
</evidence>
<feature type="domain" description="Histidine kinase" evidence="7">
    <location>
        <begin position="1816"/>
        <end position="1923"/>
    </location>
</feature>
<dbReference type="InterPro" id="IPR001680">
    <property type="entry name" value="WD40_rpt"/>
</dbReference>
<proteinExistence type="predicted"/>
<dbReference type="SUPFAM" id="SSF52374">
    <property type="entry name" value="Nucleotidylyl transferase"/>
    <property type="match status" value="1"/>
</dbReference>
<feature type="region of interest" description="Disordered" evidence="5">
    <location>
        <begin position="2583"/>
        <end position="2646"/>
    </location>
</feature>
<dbReference type="SUPFAM" id="SSF48371">
    <property type="entry name" value="ARM repeat"/>
    <property type="match status" value="1"/>
</dbReference>
<dbReference type="InterPro" id="IPR016024">
    <property type="entry name" value="ARM-type_fold"/>
</dbReference>
<feature type="repeat" description="WD" evidence="3">
    <location>
        <begin position="5669"/>
        <end position="5710"/>
    </location>
</feature>
<feature type="compositionally biased region" description="Basic and acidic residues" evidence="5">
    <location>
        <begin position="4242"/>
        <end position="4255"/>
    </location>
</feature>
<dbReference type="InterPro" id="IPR019775">
    <property type="entry name" value="WD40_repeat_CS"/>
</dbReference>
<dbReference type="InterPro" id="IPR029063">
    <property type="entry name" value="SAM-dependent_MTases_sf"/>
</dbReference>
<dbReference type="SUPFAM" id="SSF50978">
    <property type="entry name" value="WD40 repeat-like"/>
    <property type="match status" value="1"/>
</dbReference>
<dbReference type="Proteomes" id="UP000178187">
    <property type="component" value="Unassembled WGS sequence"/>
</dbReference>
<evidence type="ECO:0000259" key="7">
    <source>
        <dbReference type="PROSITE" id="PS50109"/>
    </source>
</evidence>
<accession>A0A1G1KWR6</accession>
<keyword evidence="6" id="KW-0472">Membrane</keyword>
<feature type="compositionally biased region" description="Basic and acidic residues" evidence="5">
    <location>
        <begin position="6778"/>
        <end position="6803"/>
    </location>
</feature>
<dbReference type="InterPro" id="IPR014729">
    <property type="entry name" value="Rossmann-like_a/b/a_fold"/>
</dbReference>
<feature type="compositionally biased region" description="Basic and acidic residues" evidence="5">
    <location>
        <begin position="3885"/>
        <end position="3900"/>
    </location>
</feature>
<feature type="compositionally biased region" description="Polar residues" evidence="5">
    <location>
        <begin position="5891"/>
        <end position="5905"/>
    </location>
</feature>
<dbReference type="SUPFAM" id="SSF51182">
    <property type="entry name" value="RmlC-like cupins"/>
    <property type="match status" value="1"/>
</dbReference>
<keyword evidence="6" id="KW-1133">Transmembrane helix</keyword>
<dbReference type="InterPro" id="IPR014710">
    <property type="entry name" value="RmlC-like_jellyroll"/>
</dbReference>
<feature type="compositionally biased region" description="Basic and acidic residues" evidence="5">
    <location>
        <begin position="6718"/>
        <end position="6739"/>
    </location>
</feature>
<dbReference type="Pfam" id="PF13646">
    <property type="entry name" value="HEAT_2"/>
    <property type="match status" value="1"/>
</dbReference>
<feature type="region of interest" description="Disordered" evidence="5">
    <location>
        <begin position="1598"/>
        <end position="1617"/>
    </location>
</feature>
<dbReference type="PANTHER" id="PTHR22847:SF637">
    <property type="entry name" value="WD REPEAT DOMAIN 5B"/>
    <property type="match status" value="1"/>
</dbReference>
<evidence type="ECO:0000256" key="5">
    <source>
        <dbReference type="SAM" id="MobiDB-lite"/>
    </source>
</evidence>
<gene>
    <name evidence="8" type="ORF">A3G33_09285</name>
</gene>
<feature type="coiled-coil region" evidence="4">
    <location>
        <begin position="4334"/>
        <end position="4361"/>
    </location>
</feature>
<feature type="region of interest" description="Disordered" evidence="5">
    <location>
        <begin position="1"/>
        <end position="20"/>
    </location>
</feature>
<feature type="repeat" description="WD" evidence="3">
    <location>
        <begin position="5540"/>
        <end position="5581"/>
    </location>
</feature>
<organism evidence="8 9">
    <name type="scientific">Candidatus Danuiimicrobium aquiferis</name>
    <dbReference type="NCBI Taxonomy" id="1801832"/>
    <lineage>
        <taxon>Bacteria</taxon>
        <taxon>Pseudomonadati</taxon>
        <taxon>Candidatus Omnitrophota</taxon>
        <taxon>Candidatus Danuiimicrobium</taxon>
    </lineage>
</organism>
<dbReference type="Pfam" id="PF00400">
    <property type="entry name" value="WD40"/>
    <property type="match status" value="5"/>
</dbReference>
<dbReference type="Gene3D" id="3.40.50.150">
    <property type="entry name" value="Vaccinia Virus protein VP39"/>
    <property type="match status" value="1"/>
</dbReference>
<evidence type="ECO:0000313" key="9">
    <source>
        <dbReference type="Proteomes" id="UP000178187"/>
    </source>
</evidence>
<feature type="compositionally biased region" description="Polar residues" evidence="5">
    <location>
        <begin position="3875"/>
        <end position="3884"/>
    </location>
</feature>
<dbReference type="SUPFAM" id="SSF53335">
    <property type="entry name" value="S-adenosyl-L-methionine-dependent methyltransferases"/>
    <property type="match status" value="2"/>
</dbReference>
<feature type="transmembrane region" description="Helical" evidence="6">
    <location>
        <begin position="78"/>
        <end position="98"/>
    </location>
</feature>
<keyword evidence="6" id="KW-0812">Transmembrane</keyword>
<evidence type="ECO:0000313" key="8">
    <source>
        <dbReference type="EMBL" id="OGW97378.1"/>
    </source>
</evidence>
<evidence type="ECO:0000256" key="1">
    <source>
        <dbReference type="ARBA" id="ARBA00022574"/>
    </source>
</evidence>
<feature type="compositionally biased region" description="Basic and acidic residues" evidence="5">
    <location>
        <begin position="5919"/>
        <end position="5947"/>
    </location>
</feature>
<feature type="region of interest" description="Disordered" evidence="5">
    <location>
        <begin position="4994"/>
        <end position="5051"/>
    </location>
</feature>
<protein>
    <recommendedName>
        <fullName evidence="7">Histidine kinase domain-containing protein</fullName>
    </recommendedName>
</protein>
<dbReference type="InterPro" id="IPR036890">
    <property type="entry name" value="HATPase_C_sf"/>
</dbReference>
<dbReference type="Gene3D" id="1.25.10.10">
    <property type="entry name" value="Leucine-rich Repeat Variant"/>
    <property type="match status" value="1"/>
</dbReference>
<dbReference type="SUPFAM" id="SSF52540">
    <property type="entry name" value="P-loop containing nucleoside triphosphate hydrolases"/>
    <property type="match status" value="1"/>
</dbReference>
<dbReference type="Gene3D" id="3.30.565.10">
    <property type="entry name" value="Histidine kinase-like ATPase, C-terminal domain"/>
    <property type="match status" value="1"/>
</dbReference>
<dbReference type="Pfam" id="PF02518">
    <property type="entry name" value="HATPase_c"/>
    <property type="match status" value="1"/>
</dbReference>
<feature type="compositionally biased region" description="Basic and acidic residues" evidence="5">
    <location>
        <begin position="3823"/>
        <end position="3841"/>
    </location>
</feature>
<name>A0A1G1KWR6_9BACT</name>
<feature type="region of interest" description="Disordered" evidence="5">
    <location>
        <begin position="4226"/>
        <end position="4256"/>
    </location>
</feature>
<feature type="region of interest" description="Disordered" evidence="5">
    <location>
        <begin position="3820"/>
        <end position="3841"/>
    </location>
</feature>
<dbReference type="Gene3D" id="2.130.10.10">
    <property type="entry name" value="YVTN repeat-like/Quinoprotein amine dehydrogenase"/>
    <property type="match status" value="2"/>
</dbReference>
<dbReference type="PANTHER" id="PTHR22847">
    <property type="entry name" value="WD40 REPEAT PROTEIN"/>
    <property type="match status" value="1"/>
</dbReference>
<evidence type="ECO:0000256" key="3">
    <source>
        <dbReference type="PROSITE-ProRule" id="PRU00221"/>
    </source>
</evidence>
<keyword evidence="1 3" id="KW-0853">WD repeat</keyword>
<feature type="repeat" description="WD" evidence="3">
    <location>
        <begin position="5582"/>
        <end position="5615"/>
    </location>
</feature>
<feature type="region of interest" description="Disordered" evidence="5">
    <location>
        <begin position="3858"/>
        <end position="3900"/>
    </location>
</feature>
<feature type="region of interest" description="Disordered" evidence="5">
    <location>
        <begin position="1858"/>
        <end position="1883"/>
    </location>
</feature>
<sequence length="7594" mass="859592">MWDEFKRKGKREKEKTDSGFSRHCEKGIMSFPRPPHNFGGSANALVVEKRESSWIPACAGMTNFLYFFRYRFILTPRFLFKTVAIITLLAFITTNASLAQSAPAINASAEAVDVKPLTADISIPKELGTIESQHAGESGAPFVIILQDAHAVVDAQLALQKLIAYFQKQYGIKIVAAEGAKGAFDPLLLRTFPDQDTKSKVMMDYLKKGEIAGAEMAALFPTEAGSTSGGNEQEASFYGIEDWKLYEENYVAYLRAVERRDDILKALGTLRKELDALREKIYSPGLNKFHEQREAFYEEREGLVEFVRYVSEANQQVDNSTLSKHSVIPAKAGIHEQKNLLQEPANLDPRFSAQQDGGSVSLIGGRGDDKLAGRLDLYPHLSVLIRSIDQNESLDPKKMNSELRQMAKNFKEKYSQKLDRETLMKVNKSEQAFVTGQLDMGRFLKILAEAGRSAGIELELPLSMKELLDNSESLAAIKGTALFKELEKWIIQTESELVTTSEEKVLVQKFSEIRLAEKLAKLELTHAEWESLKSPDTGHQSLEEKGTGNGSLLSHMPVPFSSLKPFFGPAFEFYRLALERDEALYRNLMKIVGAGLKPAPTKAAIFIAGGFHTEGLEKALQTGKNSYVVISPKIGSLEGAETYQHVMQGELSYREYLKTTFYDAFMNDATIKLMREQNEPDFRRNLKIWRDDIIRKLASKGRIAEAAKYTRYIDRLVLLYQQKFAEGKAGLNKDELIQKISQELNQYTESTLAELWQRFQGQVNQFTSGLKELAAEKQINPANVSQLINRVANVNTSTLSTIHGALVPGLQLPWYPEFAKTGKVPESVIPEVQQDQRRAYSVEREGGNEQIKPIKKLSAKRSTLSPNSRSEIRKNNTARIVWENIRKEFEEHDPHIGDKKEGYLPLLYHKIEKSLLSIAEKIDQSKIDPGATLKTLKYSPSSAESEQKTVNRELRVGIYPIAANPMTWGHIMVALMVMDELNLDTVLIRVQGEIRYKNLRESDRVPAEDRFQSVQEALKDLKPLLRLTDIGLHTEAIGELNAHEIFNMNPDQKIKLVYISGSETEARTRNIAHNLYDSLRQNRFGKNPERKMMWALNHRVAKGAENFGETFDQNELDRLMTRSFIEENQNSILRYLKYVPFPLAVWVRALLLWLSEFLPFLRAKVFDAYLLHGDLGGSSSSYRVTQDAATIPRVIHEAAVAKGYYGNVPGDFEDKLRPISQQVVDLIKARLEAMLSSKSGGIVFIDGPSASGKSTLGKQIKDLLSLSGSNSVLVGLDMRLKSHEWRHAIQKQVTGENLTEADKAVLTEEEKSIQPRKIYLKEENFFDQADILKVLTEIKDFFASDKPSHTIKIPGAYDQKTKEVLPEMTIEIKKGDIVLVEGKYANREELAALADFHVRLKDNEERVISRFEKRTRSLSREDNPQTEADRQVKFYRLSLGPSYEAYAKRTDQMIDVYVDISDPDYWYAIPKAHADLMNQLRAGYSDAVQQKALRDLEKLGVAAMNVLMQALTDSDETLRFHAAQLLGRLGKDAGHAVQLLIETLADKSEAVAKEAASTLVKIGEPAIPLLETALGNRYSVVQDYAKWALVEMQNTNRSELREDGAAQPPTPSNPAPVVRSFEQVLHDFMEGYDSRFENPVLQNDPEKLRVVIEFISRRQMVHELRSLILGGVQFIYGHKGSSKIITENNLIKQEKLFEEMFRLEEALDLVGSLGGSAEGRQKLVRLVARTMQLVQETLDLTRDFLKVHPEELKLLSGTNLRLEEILKDMDGALKEEISIDDLLSILSDAPAKFSGLLMEIGDIDFFKNLKISYADFKDLLTNLYKNAWEAMKQEPNAGIVIKTDAKVVNGRLKLTVTDNGQGMPQDKADKINRGEAVQSSKGDGRGMGVGIMMGVVKKYGGTIHVTPIENEGTIFEIELIPKSEKDKTEQKQVVVTQQGDAARAEVRMKNSFESRVPNSGLGQGGQLGTLNSELETQPRAEVRNKNQSIGELLPENMSLIDDPVLIRASWGSREDIQTSLEEVKSYMKRDARYSRKVWIAFALSFPEAQDAIKKMEPEYHEQAEQLLNYLIEVVQKTKSVVDDGFVRLDPSNIHQFMWGAPAANSSILDRLGIVDKLTGKIVNQKRMSSFGLNPDSRVGERWLVSDDTEFPSWVVMEGFPIPLFWLISQYPRDVLGEKHAEAYRDSLGAVLKYLEVRDNLSLQIHRNISEGFYFLEVSQNAGFFLGLNEPASESQRLMMVKHVVARLKNRDSKVIREPPYKMDHLDGDVLHRLPEVNVDTVADYLLKGDSQATFMLELATQGMFKPTIGHFGINEQSEIGQVVGTLLLDGMHFVDIVGFGLDAQGHLDPAMSLLKFHQPKPDDRFVIRQHTLHALRGVPDQSMLLFEFRDTAAVWPFRRQPEDLTSRQTISLADNVSGRVERPGKVIGEILPQALIYWTDRDGEKPGRYWHRGDERYRRIGRTKGAETMMMFRNWKFYGRSIRLESGAAVKLIRHGQHSAFLVQSGTVEIRDVNGKMLGTAGREEEILISAKKGDLILKATGSEPVQLVEFKRPVPGVPIPEVVSLQRRRAPKSTVLVEWNPRSETRHTEKNNGVIPAGAGIQQLDPHFSAKQRGRIRQRFSGGRGDDNRFEANAARSEARSQLSQDGLSVEEKKIILGSKAKEYKSSTRDSYFNVFGNNYFSPFNSPAVFSGRDQPAVEVNGKDILILPADNNLPFILMKHNPGPNSIIVVDINPATIAWQKALFLHSGKKPLSNLLSEDDFEPLKAAQLVRFYVAKDEAPAPSRKNLMAKVANIVEGLPFPDNSFDSAIVRWLFGAPTGIMSKEQVATAFRELLRVARPGAKILIEPSSYDDYSMFGGSDFDEEKTLTPDEFSKLTYGSKQVEVVDNATFWDGERMMTVFNVVEKKELLVNVTLSESHLEGDTQARSEIRSDIVSVIREHFNGQDTISFVDLDTGDGSFVTRFAQLLRSYFPEVNGMGMETFRWLVDQARGLGHNVYHGNAQIEEDYIQAGLADESKEIVTINNIESAPEALIRQADRILKSDGLLMITFEEGDIMENQGIDRSVQQMLEEKGYKIEIIKPISKDYPRTLAYWKEADFILLATKPRSEVRNLNTYRMLQQPITIDDLRRFHDDQTPIQVSSKGGRNVVAKVREFNIWADDEFSVPAFSLTLDFYDSLQIEPDKRLGFVLIAADSYREEGLDDIEIPRIELHQAEYSNSGIGRWAMELIHNLSRPDANLFVRTHSPLLFHLIRQYFFSEDLEISISEEFQSEINDVRMAITAFEANRKYGDGSHIAMLRNGIFDFSKSEMPAYRDLFAKLEVGSDGRLRVFDKVGNEIPGLAFRFGSAIDVRGMRRNEIVFPAKSDSVTARGEVRMKNSSESRVPSSGLSQRDQLGTLNSKLETQFRAEVRQNIFDGVFLLNGLKTDELLFEVSGGESLTLNGKPVRTIHISAVTGAIAYENPPFPELPLTEPVSYRVESEAKIGVLTEEMKQKLIRTIEARLRQTQAPKDGKKVMEAVVLNTALKILNQPVLRLAAESTVTAEAQSVNLLSASVFSPEEMDTLQTRGKLLKAVYPRLSEQPKAAMLYPTFLLVFMGMKPAYMEYPNEPNMDALINELNRIGNLGSQADLMLQPRSVFSLKNIGIRIAHEEAFLEEIGLLGEKDKPLVDALEVELKKQNSNQIDRDQFKAISHELLAVMFERFASQEADGDSLIGFVLGYPVENLRAFRDWKQARFSKRKSGNPIKFIPGHYIKIGLRSYADPESVKRTEAYLSKLELALDYAYGLLTDQSDASAIIDRYKFRIDSPADLERLVGDLGLGDRSLENGEEPERSEARIKNSSESRVLSFGLGQRDQLGTLNSKLETQPRAEARYSRNNPEQSSIETRKSPRETQEAQARAEVRSQTEYAIDWSNVKVSTLSAKLSGQQDQYIHDMTLKFQSARTLRVKNQLRRIVAAEVMRKRNALDKIPSQTIQDLFELEYALRFLEADWKRLSILDPVRVQSVLKLRKQIPPLPGDREMWFGARVDNARILTRALPVIHIPEDIVTRIEKIFMNENNLDVRVKLQKLRGKLGRIVPFLNGVFRMEESRLKFSLDNPIQGEGKLENAEVLRFFPEGVEAFRVKPGWEEIQPLKLAGKEEDWLDRFLHHVDEAPELESMGFIHDPEFLAKLSDTVDAWLEIVKGAKFRGDSGVRGVGSAQARYTALNTALRKAQRFLSQYASGPTKLRLASPDEDETSGEGPRSEARQSGSDKNKGSSLNLYLAFDELQYKEMTDKAREEKIAFIFNHLDLMRTEDQRFFISYIARWIVMGNRKAFLINNPLLDKSKRDFAPRIALLKQRIREYEQELRELGGNESRAEARSTPIKLSTLSGGALRPRSEARADFSLEIGELEALRRREIEKEKGALKSTDLASLGLAIRQLQSGEQDPNQAILAVRTLEIAFQGENKNWSKDLSIEITISLRKVIDGVWAKLGWDEKKLYEMMEALNRIEKLLEEEENDWQEIKVRYDRILPLFAADQSKLLELWNIPGRPAELYGSLHPLLMLTHHYENAAFAHFEVYKNRPDELRKNTQDANRVRWYFEQIARLIDQADSEFSTMDRDQISQQGILSTHEQFKRHFLALLKRHVQEFQVPISEYELRTFVLKCLKAPDSLDKALRVEFNSLLDELGALNYLKMGELAESFQTLAGRYEELIKAADKKWILSETRDRVQIAQKIAEDFAGFAIDPKDEARKVYGQMRRSSIQRKILNRLSPVLAAHQELLQSGLEEIYLKIDLEEKNRLRNQFHASDVHAAVLAYLPEALRPLFNLVIQTIVKRQPEDIFVHQAGFRLEYFFGQINLNARSADLLKDLNLVAYAAWEIFQALPQVVAGARSEARKISDKASVVRHKNLTYALSLKPEFSRAEARNTPMRLDVTFQGTPYRFEMDSWSVGQNPSQYRFRLSQGVQHRGYLIVDYDQQTIGWEGKEQFPRGTLMDPFLKVAYEALKVDENKRSEVRMKDSSEFRGKTKRSTRNFKLETQPRAQVRNNKDSSKQLPIETDESPRETQEAQARAEARGIEQQLVGTFLQMALFHIQDNASLAVIIEGPAPRTFFEDQDQPEAVVNRAIGLLQSIYDQVRRESPDGSGAPFIVRMMEILGRPTELLPMDLAAAKKYFASSGEVAEIKSEKKFDQFEALMPGWLAKHPPFLSQLISELPPMDEIQRKHGAAQIHTENRYAAGPMKLLEWSVLFAGSPLRPIYYYFDSDPESGDIDSVTEVVFDLAAYLKRGKSGAHTLISSEEIGSLFKQLGRSEGATRWVMTASSPGSWQSRISVTPSAQGMMIKIDDNHLEFDPNTPDDEDGNKLINFLRQYGIEEPFFGLPFPKHDAATTEIAQFLADVFKARDALLRKWRIRASFDQSSGRVTYEAEGETVSTDFGYQVPILSDNGVVTGTTKGPVEAEIKDFLMKLGIDFKPYAQGLTIQMTIGNENYDLDVIHHLPITLVKLAEALEAKSKMPFSGHGRTVPALGVLNQAGAVQLVTGSLDKTVRLWDLSTGKESKKFEGFADEVTDVTVSRDGQKVAAASKDGTVRIWNVQSDSEPIVIDTLSGPLTSIDFSFDGQRILTGSKRGALQLWDVLIGRFVDDLPIKARTIFDAQFSPDGQRMASLSHSMEDGLKLSIWDVPQKKIIRTLDHEAYLQTFAFHPNGKWLVTGDQDYQVCLWDIETGSKLRTYQSAVKPFAVVNIQPRILSLAFSPDGKLVAAGKLDGSIEVWDVETGGSRYLFQNLPFNVPTLTFAPDGQSLIYSGYRHNDTFFAPMPRIIDLRRYPQTFVSHRYGRSVSNDVRHFVSGGQDITRSEVREEEVAVGSQQSTDVIARSGSDEAISDLGIASATPGSRLAMTGKSRAEAREGSAQVQKSTRAQENTETYAPIPGAPVLLRSSRSESRADVDPRVSSERHRGSRQRGDKGSRPSSQMTNGNEYQFALPKYFSFPGFSLHGAMDVVDFQQVFGFGGQFSFGLQMEELDKIFESFRKRIFSRVEKFQQFFSRAIAQDAFCAFVLAGNAFFGLPFLRPKISLVWINSRTAFQEDRKPQHLLSFRLGQLLKNDRQNFMSFLRFHVQNLNTALHFIQQELTARLEISGDMVNGTTNYHQPLITNHGQVRAEARNLAAENGTFSAIPIEAGKSTFDVLPEASKRAEARKSVILSSGRNGNTQIDMLNMGERNPAARVEDLQTEHAPVFSDVHDNTVPDFNRFSDLSGLKSYVERIRFFIKFYFHRLTLFLEPISRYQNRLIRFLFVDDFQNVIIETLSRQISSSMSFFGVIGTGYRFFDLALTQIPLQNPFLDMFRVSESHEYQLPLLKNRQHNKPEMTNNQYNYAAKSTRSEARHAEDSTQEVFNQSAQMSSIPSKLFTSRAEARNLEAENGTFSATPIEAGKSTFDVSTETSKRAEARMLKGFNTEQKAIIEKTAHKLIMLFFSDKSVTEQNALEKDLISRIHPATLRRVIFSKTTLMTISWTLCISVLPFVFHLYKLVAVFGFFGLFALGKILDQTLNEETLGFVSKAYPEIFIGTELPGFKFERGVIHEMLHVLAKMKKIKYDSPFASAFGFLAEHTSSDPGKPQLSPYLRRPVGNLGEGMALVEKNLSPQERWGALIAKSLFSDNSENITKQDPRDFFVSLAHWLEPETRESRVLGELLSGMAYALSQKNWFGLEDAWVYLARMAKGEHPFAVEEDLNNKQKERISHSKFRSEARQESAQEHKRTGTQVEMKADAPVPYAPMLLRSRAEARYSRNNPEQSSIETRKSPRETQEAQARAEVRDDKDSLKRSSIGSARESSIRSEGLVSRAEARTISEQKRFSLTLEHVKPLIERIADTAYFRWLARDKDSRTGKNEGFEKVQWRRLIDISDRAWDLESMRREALGQLEKSNMNPEYLEKIKSETKIEIIILEYFEEVLGSLIGKLESPLKLSLKMFLLKAYPRSGEWTDSLLEEGAIEAARKEYYDIINEILKWLDPTSVLERVNSPEDYRIDVLGRPKDGDIPRMVDFRGKLIAREKKAKHRAPFAFRNERFDTMIQIGPQGLEEEEMRFLQSAFDEKPETDSAPTFYAVFFPPFSYLLIRRSVIKQRVVFDVVPGRWEKAVPNPKKMLPFFIKRVIDYYQLLDNRKPPQILLELATIPMHWNERKVLFEESYFEPGDPDFRSAATTYPVHFENVLRKIRSRSEARHLEDSNDVIPAKAGIQLDPHFRGDDTDSRAEVRSQIEKTKPESPMDLVFETLDPQKIAAQIAASKYIEGELGELSAQVTKTGQGKLDSAKVELGAFSKNLITEINKRSEVRQIADFIFSDEIEQMAKDRVNLSFPHAVSGNLWIPAFAGMTDVLINRARLVVFNSVIGENIAMADEALPALSEISSEAAFLLAHPDILNEAYRIKFGKRTDNATIRADHEWIIGMEFLPQASDPRRMAAEQFLRNLVQAKDRVALTYQKNSPYADMASELSQSIPQLSLVGHRSDLDQKRFERVFGISYPFVIVSDSVPFKTSTWRKNGVRINPYMALRLKLEFSQFIRLTQFAVEAGLLRKQIEEISGVFPELTPEILNSAIDLLNELAQTELVRQAINRAA</sequence>
<dbReference type="InterPro" id="IPR005467">
    <property type="entry name" value="His_kinase_dom"/>
</dbReference>
<dbReference type="InterPro" id="IPR011051">
    <property type="entry name" value="RmlC_Cupin_sf"/>
</dbReference>
<dbReference type="SMART" id="SM00387">
    <property type="entry name" value="HATPase_c"/>
    <property type="match status" value="1"/>
</dbReference>
<dbReference type="PROSITE" id="PS50294">
    <property type="entry name" value="WD_REPEATS_REGION"/>
    <property type="match status" value="4"/>
</dbReference>
<dbReference type="InterPro" id="IPR015943">
    <property type="entry name" value="WD40/YVTN_repeat-like_dom_sf"/>
</dbReference>
<feature type="compositionally biased region" description="Basic and acidic residues" evidence="5">
    <location>
        <begin position="5040"/>
        <end position="5051"/>
    </location>
</feature>
<feature type="repeat" description="WD" evidence="3">
    <location>
        <begin position="5496"/>
        <end position="5539"/>
    </location>
</feature>
<feature type="region of interest" description="Disordered" evidence="5">
    <location>
        <begin position="5838"/>
        <end position="5857"/>
    </location>
</feature>
<dbReference type="PROSITE" id="PS50109">
    <property type="entry name" value="HIS_KIN"/>
    <property type="match status" value="1"/>
</dbReference>
<feature type="region of interest" description="Disordered" evidence="5">
    <location>
        <begin position="5872"/>
        <end position="5954"/>
    </location>
</feature>
<reference evidence="8 9" key="1">
    <citation type="journal article" date="2016" name="Nat. Commun.">
        <title>Thousands of microbial genomes shed light on interconnected biogeochemical processes in an aquifer system.</title>
        <authorList>
            <person name="Anantharaman K."/>
            <person name="Brown C.T."/>
            <person name="Hug L.A."/>
            <person name="Sharon I."/>
            <person name="Castelle C.J."/>
            <person name="Probst A.J."/>
            <person name="Thomas B.C."/>
            <person name="Singh A."/>
            <person name="Wilkins M.J."/>
            <person name="Karaoz U."/>
            <person name="Brodie E.L."/>
            <person name="Williams K.H."/>
            <person name="Hubbard S.S."/>
            <person name="Banfield J.F."/>
        </authorList>
    </citation>
    <scope>NUCLEOTIDE SEQUENCE [LARGE SCALE GENOMIC DNA]</scope>
</reference>
<feature type="coiled-coil region" evidence="4">
    <location>
        <begin position="4480"/>
        <end position="4507"/>
    </location>
</feature>
<dbReference type="PROSITE" id="PS50082">
    <property type="entry name" value="WD_REPEATS_2"/>
    <property type="match status" value="5"/>
</dbReference>
<evidence type="ECO:0000256" key="6">
    <source>
        <dbReference type="SAM" id="Phobius"/>
    </source>
</evidence>
<feature type="region of interest" description="Disordered" evidence="5">
    <location>
        <begin position="6718"/>
        <end position="6820"/>
    </location>
</feature>
<dbReference type="CDD" id="cd00075">
    <property type="entry name" value="HATPase"/>
    <property type="match status" value="1"/>
</dbReference>
<feature type="compositionally biased region" description="Polar residues" evidence="5">
    <location>
        <begin position="6768"/>
        <end position="6777"/>
    </location>
</feature>
<dbReference type="CDD" id="cd00200">
    <property type="entry name" value="WD40"/>
    <property type="match status" value="1"/>
</dbReference>
<feature type="repeat" description="WD" evidence="3">
    <location>
        <begin position="5727"/>
        <end position="5761"/>
    </location>
</feature>
<keyword evidence="4" id="KW-0175">Coiled coil</keyword>
<evidence type="ECO:0000256" key="4">
    <source>
        <dbReference type="SAM" id="Coils"/>
    </source>
</evidence>
<dbReference type="Gene3D" id="2.60.120.10">
    <property type="entry name" value="Jelly Rolls"/>
    <property type="match status" value="1"/>
</dbReference>
<dbReference type="Gene3D" id="3.40.50.620">
    <property type="entry name" value="HUPs"/>
    <property type="match status" value="1"/>
</dbReference>